<organism evidence="1 2">
    <name type="scientific">Plasmodium ovale wallikeri</name>
    <dbReference type="NCBI Taxonomy" id="864142"/>
    <lineage>
        <taxon>Eukaryota</taxon>
        <taxon>Sar</taxon>
        <taxon>Alveolata</taxon>
        <taxon>Apicomplexa</taxon>
        <taxon>Aconoidasida</taxon>
        <taxon>Haemosporida</taxon>
        <taxon>Plasmodiidae</taxon>
        <taxon>Plasmodium</taxon>
        <taxon>Plasmodium (Plasmodium)</taxon>
    </lineage>
</organism>
<name>A0A1A8YKR8_PLAOA</name>
<sequence>MCTQAGMQADRHNIGVVTSNVSGMRYGMRYDMRYSMQYGTRHGMQYVTCCKKDGGSINIYIHVHIHIHIHNAFVVQAMAG</sequence>
<dbReference type="Proteomes" id="UP000078550">
    <property type="component" value="Unassembled WGS sequence"/>
</dbReference>
<reference evidence="2" key="1">
    <citation type="submission" date="2016-05" db="EMBL/GenBank/DDBJ databases">
        <authorList>
            <person name="Naeem Raeece"/>
        </authorList>
    </citation>
    <scope>NUCLEOTIDE SEQUENCE [LARGE SCALE GENOMIC DNA]</scope>
</reference>
<proteinExistence type="predicted"/>
<accession>A0A1A8YKR8</accession>
<evidence type="ECO:0000313" key="1">
    <source>
        <dbReference type="EMBL" id="SBT32142.1"/>
    </source>
</evidence>
<dbReference type="AlphaFoldDB" id="A0A1A8YKR8"/>
<gene>
    <name evidence="1" type="ORF">POVWA2_007970</name>
</gene>
<dbReference type="EMBL" id="FLRE01000030">
    <property type="protein sequence ID" value="SBT32142.1"/>
    <property type="molecule type" value="Genomic_DNA"/>
</dbReference>
<protein>
    <submittedName>
        <fullName evidence="1">Uncharacterized protein</fullName>
    </submittedName>
</protein>
<evidence type="ECO:0000313" key="2">
    <source>
        <dbReference type="Proteomes" id="UP000078550"/>
    </source>
</evidence>